<protein>
    <submittedName>
        <fullName evidence="2">NAD(P)-dependent oxidoreductase</fullName>
    </submittedName>
</protein>
<comment type="caution">
    <text evidence="2">The sequence shown here is derived from an EMBL/GenBank/DDBJ whole genome shotgun (WGS) entry which is preliminary data.</text>
</comment>
<dbReference type="Gene3D" id="3.40.50.720">
    <property type="entry name" value="NAD(P)-binding Rossmann-like Domain"/>
    <property type="match status" value="1"/>
</dbReference>
<feature type="domain" description="NmrA-like" evidence="1">
    <location>
        <begin position="3"/>
        <end position="250"/>
    </location>
</feature>
<evidence type="ECO:0000313" key="3">
    <source>
        <dbReference type="Proteomes" id="UP000628079"/>
    </source>
</evidence>
<evidence type="ECO:0000259" key="1">
    <source>
        <dbReference type="Pfam" id="PF05368"/>
    </source>
</evidence>
<dbReference type="InterPro" id="IPR008030">
    <property type="entry name" value="NmrA-like"/>
</dbReference>
<dbReference type="EMBL" id="BMEA01000001">
    <property type="protein sequence ID" value="GGB71282.1"/>
    <property type="molecule type" value="Genomic_DNA"/>
</dbReference>
<dbReference type="Pfam" id="PF05368">
    <property type="entry name" value="NmrA"/>
    <property type="match status" value="1"/>
</dbReference>
<sequence>MTSILVTGATGRLGRLAIDALLARGVDPASVSALVRDADRGRDLADLGIDVRVGSYDDLGSLDLALKGVERLLFVSGSEVGRRVEQHGNVVDAAVRAGVGLVAYTSITRADTSPLGLAPEHLATERALAASGLPHVLLRNSWYVENYTGQAAQQIEHGVVLGAAGDGRVSAATRADYAEAAAVAVLSDDLAGQVFELGADEAFTLGEYAATLAEVAGAPVAYRDLSVDDYTAALVGAGLPEGYARALAESDAGLRDGALLVETGDLSRLLGRPTTPLAEAVRSGLR</sequence>
<name>A0A8H9KRN3_9MICO</name>
<dbReference type="AlphaFoldDB" id="A0A8H9KRN3"/>
<organism evidence="2 3">
    <name type="scientific">Knoellia flava</name>
    <dbReference type="NCBI Taxonomy" id="913969"/>
    <lineage>
        <taxon>Bacteria</taxon>
        <taxon>Bacillati</taxon>
        <taxon>Actinomycetota</taxon>
        <taxon>Actinomycetes</taxon>
        <taxon>Micrococcales</taxon>
        <taxon>Intrasporangiaceae</taxon>
        <taxon>Knoellia</taxon>
    </lineage>
</organism>
<gene>
    <name evidence="2" type="ORF">GCM10011314_08310</name>
</gene>
<dbReference type="InterPro" id="IPR052718">
    <property type="entry name" value="NmrA-type_oxidoreductase"/>
</dbReference>
<reference evidence="2" key="2">
    <citation type="submission" date="2020-09" db="EMBL/GenBank/DDBJ databases">
        <authorList>
            <person name="Sun Q."/>
            <person name="Zhou Y."/>
        </authorList>
    </citation>
    <scope>NUCLEOTIDE SEQUENCE</scope>
    <source>
        <strain evidence="2">CGMCC 1.10749</strain>
    </source>
</reference>
<evidence type="ECO:0000313" key="2">
    <source>
        <dbReference type="EMBL" id="GGB71282.1"/>
    </source>
</evidence>
<dbReference type="Gene3D" id="3.90.25.10">
    <property type="entry name" value="UDP-galactose 4-epimerase, domain 1"/>
    <property type="match status" value="1"/>
</dbReference>
<accession>A0A8H9KRN3</accession>
<dbReference type="Proteomes" id="UP000628079">
    <property type="component" value="Unassembled WGS sequence"/>
</dbReference>
<dbReference type="InterPro" id="IPR036291">
    <property type="entry name" value="NAD(P)-bd_dom_sf"/>
</dbReference>
<proteinExistence type="predicted"/>
<reference evidence="2" key="1">
    <citation type="journal article" date="2014" name="Int. J. Syst. Evol. Microbiol.">
        <title>Complete genome sequence of Corynebacterium casei LMG S-19264T (=DSM 44701T), isolated from a smear-ripened cheese.</title>
        <authorList>
            <consortium name="US DOE Joint Genome Institute (JGI-PGF)"/>
            <person name="Walter F."/>
            <person name="Albersmeier A."/>
            <person name="Kalinowski J."/>
            <person name="Ruckert C."/>
        </authorList>
    </citation>
    <scope>NUCLEOTIDE SEQUENCE</scope>
    <source>
        <strain evidence="2">CGMCC 1.10749</strain>
    </source>
</reference>
<dbReference type="SUPFAM" id="SSF51735">
    <property type="entry name" value="NAD(P)-binding Rossmann-fold domains"/>
    <property type="match status" value="1"/>
</dbReference>
<dbReference type="PANTHER" id="PTHR47129">
    <property type="entry name" value="QUINONE OXIDOREDUCTASE 2"/>
    <property type="match status" value="1"/>
</dbReference>
<dbReference type="CDD" id="cd05269">
    <property type="entry name" value="TMR_SDR_a"/>
    <property type="match status" value="1"/>
</dbReference>
<dbReference type="PANTHER" id="PTHR47129:SF1">
    <property type="entry name" value="NMRA-LIKE DOMAIN-CONTAINING PROTEIN"/>
    <property type="match status" value="1"/>
</dbReference>
<dbReference type="RefSeq" id="WP_035950660.1">
    <property type="nucleotide sequence ID" value="NZ_BMEA01000001.1"/>
</dbReference>